<evidence type="ECO:0000313" key="1">
    <source>
        <dbReference type="EMBL" id="MBE5035833.1"/>
    </source>
</evidence>
<dbReference type="Proteomes" id="UP001516588">
    <property type="component" value="Unassembled WGS sequence"/>
</dbReference>
<comment type="caution">
    <text evidence="1">The sequence shown here is derived from an EMBL/GenBank/DDBJ whole genome shotgun (WGS) entry which is preliminary data.</text>
</comment>
<gene>
    <name evidence="1" type="ORF">INF20_06040</name>
</gene>
<keyword evidence="2" id="KW-1185">Reference proteome</keyword>
<organism evidence="1 2">
    <name type="scientific">Gallibacter intestinalis</name>
    <dbReference type="NCBI Taxonomy" id="2779356"/>
    <lineage>
        <taxon>Bacteria</taxon>
        <taxon>Bacillati</taxon>
        <taxon>Bacillota</taxon>
        <taxon>Clostridia</taxon>
        <taxon>Eubacteriales</taxon>
        <taxon>Eubacteriaceae</taxon>
        <taxon>Gallibacter</taxon>
    </lineage>
</organism>
<reference evidence="1 2" key="1">
    <citation type="submission" date="2020-10" db="EMBL/GenBank/DDBJ databases">
        <title>ChiBAC.</title>
        <authorList>
            <person name="Zenner C."/>
            <person name="Hitch T.C.A."/>
            <person name="Clavel T."/>
        </authorList>
    </citation>
    <scope>NUCLEOTIDE SEQUENCE [LARGE SCALE GENOMIC DNA]</scope>
    <source>
        <strain evidence="1 2">DSM 108706</strain>
    </source>
</reference>
<evidence type="ECO:0000313" key="2">
    <source>
        <dbReference type="Proteomes" id="UP001516588"/>
    </source>
</evidence>
<name>A0ABR9QYB0_9FIRM</name>
<proteinExistence type="predicted"/>
<protein>
    <submittedName>
        <fullName evidence="1">Uncharacterized protein</fullName>
    </submittedName>
</protein>
<sequence>MLQRGGQSIFDGFSVNDTVIAFFPCTRFEDQNILNVRGLNPGMKKWSISQKLKYSIEKVEEMSKFYGLISKLVVVCIEKQIPLIIENPYSTQHFLTRYWPLQPGVIDNDRRINGDSYKKPTQYWFINCNPKMNILFEPIQEVKFKTIKTERNQVERSMIQPQYANRFLRQYVLPKNKNDLNVFTIGEEQCEI</sequence>
<accession>A0ABR9QYB0</accession>
<dbReference type="EMBL" id="JADCKA010000009">
    <property type="protein sequence ID" value="MBE5035833.1"/>
    <property type="molecule type" value="Genomic_DNA"/>
</dbReference>
<dbReference type="RefSeq" id="WP_226385481.1">
    <property type="nucleotide sequence ID" value="NZ_JADCKA010000009.1"/>
</dbReference>